<reference evidence="3 4" key="1">
    <citation type="submission" date="2019-05" db="EMBL/GenBank/DDBJ databases">
        <title>Emergence of the Ug99 lineage of the wheat stem rust pathogen through somatic hybridization.</title>
        <authorList>
            <person name="Li F."/>
            <person name="Upadhyaya N.M."/>
            <person name="Sperschneider J."/>
            <person name="Matny O."/>
            <person name="Nguyen-Phuc H."/>
            <person name="Mago R."/>
            <person name="Raley C."/>
            <person name="Miller M.E."/>
            <person name="Silverstein K.A.T."/>
            <person name="Henningsen E."/>
            <person name="Hirsch C.D."/>
            <person name="Visser B."/>
            <person name="Pretorius Z.A."/>
            <person name="Steffenson B.J."/>
            <person name="Schwessinger B."/>
            <person name="Dodds P.N."/>
            <person name="Figueroa M."/>
        </authorList>
    </citation>
    <scope>NUCLEOTIDE SEQUENCE [LARGE SCALE GENOMIC DNA]</scope>
    <source>
        <strain evidence="1">21-0</strain>
        <strain evidence="2 4">Ug99</strain>
    </source>
</reference>
<dbReference type="EMBL" id="VDEP01000146">
    <property type="protein sequence ID" value="KAA1127942.1"/>
    <property type="molecule type" value="Genomic_DNA"/>
</dbReference>
<name>A0A5B0NX02_PUCGR</name>
<evidence type="ECO:0000313" key="3">
    <source>
        <dbReference type="Proteomes" id="UP000324748"/>
    </source>
</evidence>
<dbReference type="Proteomes" id="UP000325313">
    <property type="component" value="Unassembled WGS sequence"/>
</dbReference>
<evidence type="ECO:0000313" key="1">
    <source>
        <dbReference type="EMBL" id="KAA1093186.1"/>
    </source>
</evidence>
<dbReference type="AlphaFoldDB" id="A0A5B0NX02"/>
<accession>A0A5B0NX02</accession>
<evidence type="ECO:0000313" key="2">
    <source>
        <dbReference type="EMBL" id="KAA1127942.1"/>
    </source>
</evidence>
<dbReference type="EMBL" id="VSWC01000080">
    <property type="protein sequence ID" value="KAA1093186.1"/>
    <property type="molecule type" value="Genomic_DNA"/>
</dbReference>
<protein>
    <submittedName>
        <fullName evidence="1">Uncharacterized protein</fullName>
    </submittedName>
</protein>
<organism evidence="1 3">
    <name type="scientific">Puccinia graminis f. sp. tritici</name>
    <dbReference type="NCBI Taxonomy" id="56615"/>
    <lineage>
        <taxon>Eukaryota</taxon>
        <taxon>Fungi</taxon>
        <taxon>Dikarya</taxon>
        <taxon>Basidiomycota</taxon>
        <taxon>Pucciniomycotina</taxon>
        <taxon>Pucciniomycetes</taxon>
        <taxon>Pucciniales</taxon>
        <taxon>Pucciniaceae</taxon>
        <taxon>Puccinia</taxon>
    </lineage>
</organism>
<proteinExistence type="predicted"/>
<sequence>MIFFSLFLRQTYNPVVWTQVDEQKCLESAFQVRRAPSITVETGVLIILILLKRCTNLNPHSILHAHIDTTLHG</sequence>
<dbReference type="Proteomes" id="UP000324748">
    <property type="component" value="Unassembled WGS sequence"/>
</dbReference>
<comment type="caution">
    <text evidence="1">The sequence shown here is derived from an EMBL/GenBank/DDBJ whole genome shotgun (WGS) entry which is preliminary data.</text>
</comment>
<gene>
    <name evidence="1" type="ORF">PGT21_028087</name>
    <name evidence="2" type="ORF">PGTUg99_002343</name>
</gene>
<keyword evidence="3" id="KW-1185">Reference proteome</keyword>
<evidence type="ECO:0000313" key="4">
    <source>
        <dbReference type="Proteomes" id="UP000325313"/>
    </source>
</evidence>